<dbReference type="Proteomes" id="UP001230207">
    <property type="component" value="Unassembled WGS sequence"/>
</dbReference>
<organism evidence="1 2">
    <name type="scientific">Pararhizobium capsulatum DSM 1112</name>
    <dbReference type="NCBI Taxonomy" id="1121113"/>
    <lineage>
        <taxon>Bacteria</taxon>
        <taxon>Pseudomonadati</taxon>
        <taxon>Pseudomonadota</taxon>
        <taxon>Alphaproteobacteria</taxon>
        <taxon>Hyphomicrobiales</taxon>
        <taxon>Rhizobiaceae</taxon>
        <taxon>Rhizobium/Agrobacterium group</taxon>
        <taxon>Pararhizobium</taxon>
    </lineage>
</organism>
<dbReference type="EMBL" id="JAUSVF010000001">
    <property type="protein sequence ID" value="MDQ0321604.1"/>
    <property type="molecule type" value="Genomic_DNA"/>
</dbReference>
<keyword evidence="2" id="KW-1185">Reference proteome</keyword>
<accession>A0ABU0BTM3</accession>
<evidence type="ECO:0000313" key="1">
    <source>
        <dbReference type="EMBL" id="MDQ0321604.1"/>
    </source>
</evidence>
<proteinExistence type="predicted"/>
<gene>
    <name evidence="1" type="ORF">QO002_003742</name>
</gene>
<protein>
    <submittedName>
        <fullName evidence="1">Uncharacterized protein</fullName>
    </submittedName>
</protein>
<reference evidence="1 2" key="1">
    <citation type="submission" date="2023-07" db="EMBL/GenBank/DDBJ databases">
        <title>Genomic Encyclopedia of Type Strains, Phase IV (KMG-IV): sequencing the most valuable type-strain genomes for metagenomic binning, comparative biology and taxonomic classification.</title>
        <authorList>
            <person name="Goeker M."/>
        </authorList>
    </citation>
    <scope>NUCLEOTIDE SEQUENCE [LARGE SCALE GENOMIC DNA]</scope>
    <source>
        <strain evidence="1 2">DSM 1112</strain>
    </source>
</reference>
<comment type="caution">
    <text evidence="1">The sequence shown here is derived from an EMBL/GenBank/DDBJ whole genome shotgun (WGS) entry which is preliminary data.</text>
</comment>
<sequence length="102" mass="10636">MANIYTNQNDIAINIDDLFGVGDAGPVGTGTSVWNYFNSENQVQVTFSGTGANTANYNGSITSISLIGVVGSRLHSAFLRCFLPSRPAGHSLLFAVGARPAA</sequence>
<name>A0ABU0BTM3_9HYPH</name>
<evidence type="ECO:0000313" key="2">
    <source>
        <dbReference type="Proteomes" id="UP001230207"/>
    </source>
</evidence>